<gene>
    <name evidence="1" type="ORF">L6452_37993</name>
</gene>
<evidence type="ECO:0000313" key="2">
    <source>
        <dbReference type="Proteomes" id="UP001055879"/>
    </source>
</evidence>
<proteinExistence type="predicted"/>
<reference evidence="1 2" key="2">
    <citation type="journal article" date="2022" name="Mol. Ecol. Resour.">
        <title>The genomes of chicory, endive, great burdock and yacon provide insights into Asteraceae paleo-polyploidization history and plant inulin production.</title>
        <authorList>
            <person name="Fan W."/>
            <person name="Wang S."/>
            <person name="Wang H."/>
            <person name="Wang A."/>
            <person name="Jiang F."/>
            <person name="Liu H."/>
            <person name="Zhao H."/>
            <person name="Xu D."/>
            <person name="Zhang Y."/>
        </authorList>
    </citation>
    <scope>NUCLEOTIDE SEQUENCE [LARGE SCALE GENOMIC DNA]</scope>
    <source>
        <strain evidence="2">cv. Niubang</strain>
    </source>
</reference>
<comment type="caution">
    <text evidence="1">The sequence shown here is derived from an EMBL/GenBank/DDBJ whole genome shotgun (WGS) entry which is preliminary data.</text>
</comment>
<dbReference type="EMBL" id="CM042060">
    <property type="protein sequence ID" value="KAI3678691.1"/>
    <property type="molecule type" value="Genomic_DNA"/>
</dbReference>
<accession>A0ACB8Y559</accession>
<keyword evidence="2" id="KW-1185">Reference proteome</keyword>
<reference evidence="2" key="1">
    <citation type="journal article" date="2022" name="Mol. Ecol. Resour.">
        <title>The genomes of chicory, endive, great burdock and yacon provide insights into Asteraceae palaeo-polyploidization history and plant inulin production.</title>
        <authorList>
            <person name="Fan W."/>
            <person name="Wang S."/>
            <person name="Wang H."/>
            <person name="Wang A."/>
            <person name="Jiang F."/>
            <person name="Liu H."/>
            <person name="Zhao H."/>
            <person name="Xu D."/>
            <person name="Zhang Y."/>
        </authorList>
    </citation>
    <scope>NUCLEOTIDE SEQUENCE [LARGE SCALE GENOMIC DNA]</scope>
    <source>
        <strain evidence="2">cv. Niubang</strain>
    </source>
</reference>
<protein>
    <submittedName>
        <fullName evidence="1">Uncharacterized protein</fullName>
    </submittedName>
</protein>
<dbReference type="Proteomes" id="UP001055879">
    <property type="component" value="Linkage Group LG14"/>
</dbReference>
<name>A0ACB8Y559_ARCLA</name>
<sequence length="601" mass="66646">MADDLCFSTTTTAAAATNNPPLISTLFLHNLPLLCSFIVSHPLYFSYFLFFSPYFIKLISLFSPLFFTTTLLLLLSVLATTSKKLGFVQTVLDKLRSKMNGVDEEEEEDHEVCNLEDFEIYKLVFRDVPSSLIDVGDGDRMEEVSVMENSVEVAGKSEEEMSLERLFEELDRFDDSVAAIEVKEKETSSDLVEVVGGLHKPEAVEMEKLGGESMAVATETTTIISGEDQKTVLNSKNSWRLDSCSSFGSYESMKMEMVKLGGESMAVATETTTIISGKDKKTVPNSKLKSNPLRLDSCSSFESYESMKMEIEKLGGESMAVATKKTTIISGEDQKTVPNSKLKSNSLRLDSCSSFGSYECMKMEIEKHGGKSMAVATKTTTIISGEDQKTVPNSKLKSNSLRLDSCSSFESYGSMSMEMEKLCGESMAAATETTIISGEDQNTVPKSKPIPLRSDSCSSFGSYGSMRKEKEWKRTLACKLFEERRNSEGGEEGMDSLWEAYETDHSSITKSKNKKVDAMVKHKKTLTKNKIEFKYFDDLDEEDDDDEFMMSNGQLCCLKALKLSAGKMNLGMGKPNLVKISKALKGFGWLHHVGTKNGKRI</sequence>
<evidence type="ECO:0000313" key="1">
    <source>
        <dbReference type="EMBL" id="KAI3678691.1"/>
    </source>
</evidence>
<organism evidence="1 2">
    <name type="scientific">Arctium lappa</name>
    <name type="common">Greater burdock</name>
    <name type="synonym">Lappa major</name>
    <dbReference type="NCBI Taxonomy" id="4217"/>
    <lineage>
        <taxon>Eukaryota</taxon>
        <taxon>Viridiplantae</taxon>
        <taxon>Streptophyta</taxon>
        <taxon>Embryophyta</taxon>
        <taxon>Tracheophyta</taxon>
        <taxon>Spermatophyta</taxon>
        <taxon>Magnoliopsida</taxon>
        <taxon>eudicotyledons</taxon>
        <taxon>Gunneridae</taxon>
        <taxon>Pentapetalae</taxon>
        <taxon>asterids</taxon>
        <taxon>campanulids</taxon>
        <taxon>Asterales</taxon>
        <taxon>Asteraceae</taxon>
        <taxon>Carduoideae</taxon>
        <taxon>Cardueae</taxon>
        <taxon>Arctiinae</taxon>
        <taxon>Arctium</taxon>
    </lineage>
</organism>